<dbReference type="Pfam" id="PF00627">
    <property type="entry name" value="UBA"/>
    <property type="match status" value="1"/>
</dbReference>
<feature type="compositionally biased region" description="Polar residues" evidence="1">
    <location>
        <begin position="261"/>
        <end position="307"/>
    </location>
</feature>
<dbReference type="InterPro" id="IPR015940">
    <property type="entry name" value="UBA"/>
</dbReference>
<dbReference type="SMART" id="SM00213">
    <property type="entry name" value="UBQ"/>
    <property type="match status" value="1"/>
</dbReference>
<dbReference type="FunFam" id="1.10.8.10:FF:000042">
    <property type="entry name" value="Ubiquitin domain-containing protein DSK2b"/>
    <property type="match status" value="1"/>
</dbReference>
<feature type="compositionally biased region" description="Low complexity" evidence="1">
    <location>
        <begin position="91"/>
        <end position="114"/>
    </location>
</feature>
<dbReference type="SUPFAM" id="SSF46934">
    <property type="entry name" value="UBA-like"/>
    <property type="match status" value="1"/>
</dbReference>
<feature type="region of interest" description="Disordered" evidence="1">
    <location>
        <begin position="261"/>
        <end position="341"/>
    </location>
</feature>
<evidence type="ECO:0000313" key="5">
    <source>
        <dbReference type="Proteomes" id="UP000251960"/>
    </source>
</evidence>
<dbReference type="SMART" id="SM00165">
    <property type="entry name" value="UBA"/>
    <property type="match status" value="1"/>
</dbReference>
<dbReference type="SUPFAM" id="SSF54236">
    <property type="entry name" value="Ubiquitin-like"/>
    <property type="match status" value="1"/>
</dbReference>
<feature type="region of interest" description="Disordered" evidence="1">
    <location>
        <begin position="88"/>
        <end position="114"/>
    </location>
</feature>
<dbReference type="PANTHER" id="PTHR10677:SF59">
    <property type="entry name" value="OS03G0131300 PROTEIN"/>
    <property type="match status" value="1"/>
</dbReference>
<dbReference type="FunFam" id="3.10.20.90:FF:000183">
    <property type="entry name" value="Ubiquitin domain-containing protein DSK2b"/>
    <property type="match status" value="1"/>
</dbReference>
<dbReference type="EMBL" id="NCVQ01000010">
    <property type="protein sequence ID" value="PWZ05650.1"/>
    <property type="molecule type" value="Genomic_DNA"/>
</dbReference>
<dbReference type="PANTHER" id="PTHR10677">
    <property type="entry name" value="UBIQUILIN"/>
    <property type="match status" value="1"/>
</dbReference>
<dbReference type="Gene3D" id="1.10.8.10">
    <property type="entry name" value="DNA helicase RuvA subunit, C-terminal domain"/>
    <property type="match status" value="1"/>
</dbReference>
<dbReference type="ExpressionAtlas" id="A0A3L6DAN5">
    <property type="expression patterns" value="baseline and differential"/>
</dbReference>
<dbReference type="GO" id="GO:0005634">
    <property type="term" value="C:nucleus"/>
    <property type="evidence" value="ECO:0007669"/>
    <property type="project" value="UniProtKB-ARBA"/>
</dbReference>
<dbReference type="InterPro" id="IPR000626">
    <property type="entry name" value="Ubiquitin-like_dom"/>
</dbReference>
<name>A0A3L6DAN5_MAIZE</name>
<feature type="domain" description="Ubiquitin-like" evidence="3">
    <location>
        <begin position="17"/>
        <end position="86"/>
    </location>
</feature>
<dbReference type="CDD" id="cd16106">
    <property type="entry name" value="Ubl_Dsk2p_like"/>
    <property type="match status" value="1"/>
</dbReference>
<feature type="domain" description="UBA" evidence="2">
    <location>
        <begin position="489"/>
        <end position="533"/>
    </location>
</feature>
<dbReference type="PROSITE" id="PS50053">
    <property type="entry name" value="UBIQUITIN_2"/>
    <property type="match status" value="1"/>
</dbReference>
<dbReference type="InterPro" id="IPR006636">
    <property type="entry name" value="STI1_HS-bd"/>
</dbReference>
<sequence length="535" mass="56527">MGGGDADAVGEPAAAQATLHIRCTNGSKFTVRADLGATVGAFKAIVAHSCDVPAPQQRLIYKGRILKDEQTLASYGVETDHTIHMVRGAVPSPTSTAPAANQEPTTAAPASSPATGLGGLLQSLGTTGAAANSEGLGLFGSAPPGLDQMQQQLAENPNLMREMMNMPLMQNLMNNPELIRSIIMNNPQMRELIDRNPDLAHVLNDPSIMRQTFEAVRNPELMREMMRNTDRAMSNIESSPEGFNMLRRMYETVQEPFLNATTMGSEGDRNSNPFSALLGNQGSNQARDSAANGTTRASDPTSGSPAPNTNPLPNPWGSNAGSAQGAARSSPASNIRSTTASGLGGLGSADLGSTHGASGGGSGATFLTQVLQNPTMMQMMQNIMSNPQSMNQLLNMNPNVRNMMESNTQMREMIQNPEFLRQLTSPETLQQLISFQQSLMSQLGQQQAGQERTQSGSGSGNVNLNTLMNMFSGLGAGGGLGVPNAPNVPPEELYATQLAQLQEMGFFDTQENIRALAATAGNVHAAVERLLGNMG</sequence>
<dbReference type="Pfam" id="PF00240">
    <property type="entry name" value="ubiquitin"/>
    <property type="match status" value="1"/>
</dbReference>
<dbReference type="CDD" id="cd14399">
    <property type="entry name" value="UBA_PLICs"/>
    <property type="match status" value="1"/>
</dbReference>
<dbReference type="GO" id="GO:0031593">
    <property type="term" value="F:polyubiquitin modification-dependent protein binding"/>
    <property type="evidence" value="ECO:0007669"/>
    <property type="project" value="UniProtKB-ARBA"/>
</dbReference>
<evidence type="ECO:0000259" key="2">
    <source>
        <dbReference type="PROSITE" id="PS50030"/>
    </source>
</evidence>
<dbReference type="Pfam" id="PF23195">
    <property type="entry name" value="UBQLN1"/>
    <property type="match status" value="2"/>
</dbReference>
<dbReference type="FunFam" id="1.10.260.100:FF:000005">
    <property type="entry name" value="Ubiquitin domain-containing protein DSK2b"/>
    <property type="match status" value="1"/>
</dbReference>
<dbReference type="Gene3D" id="1.10.260.100">
    <property type="match status" value="1"/>
</dbReference>
<gene>
    <name evidence="4" type="primary">DSK2B_3</name>
    <name evidence="4" type="ORF">Zm00014a_013911</name>
</gene>
<dbReference type="Gene3D" id="3.10.20.90">
    <property type="entry name" value="Phosphatidylinositol 3-kinase Catalytic Subunit, Chain A, domain 1"/>
    <property type="match status" value="1"/>
</dbReference>
<proteinExistence type="predicted"/>
<organism evidence="4 5">
    <name type="scientific">Zea mays</name>
    <name type="common">Maize</name>
    <dbReference type="NCBI Taxonomy" id="4577"/>
    <lineage>
        <taxon>Eukaryota</taxon>
        <taxon>Viridiplantae</taxon>
        <taxon>Streptophyta</taxon>
        <taxon>Embryophyta</taxon>
        <taxon>Tracheophyta</taxon>
        <taxon>Spermatophyta</taxon>
        <taxon>Magnoliopsida</taxon>
        <taxon>Liliopsida</taxon>
        <taxon>Poales</taxon>
        <taxon>Poaceae</taxon>
        <taxon>PACMAD clade</taxon>
        <taxon>Panicoideae</taxon>
        <taxon>Andropogonodae</taxon>
        <taxon>Andropogoneae</taxon>
        <taxon>Tripsacinae</taxon>
        <taxon>Zea</taxon>
    </lineage>
</organism>
<dbReference type="SMART" id="SM00727">
    <property type="entry name" value="STI1"/>
    <property type="match status" value="4"/>
</dbReference>
<comment type="caution">
    <text evidence="4">The sequence shown here is derived from an EMBL/GenBank/DDBJ whole genome shotgun (WGS) entry which is preliminary data.</text>
</comment>
<evidence type="ECO:0000259" key="3">
    <source>
        <dbReference type="PROSITE" id="PS50053"/>
    </source>
</evidence>
<dbReference type="InterPro" id="IPR015496">
    <property type="entry name" value="Ubiquilin"/>
</dbReference>
<dbReference type="InterPro" id="IPR029071">
    <property type="entry name" value="Ubiquitin-like_domsf"/>
</dbReference>
<dbReference type="Proteomes" id="UP000251960">
    <property type="component" value="Chromosome 9"/>
</dbReference>
<dbReference type="AlphaFoldDB" id="A0A3L6DAN5"/>
<protein>
    <submittedName>
        <fullName evidence="4">Ubiquitin domain-containing protein DSK2b</fullName>
    </submittedName>
</protein>
<dbReference type="PROSITE" id="PS50030">
    <property type="entry name" value="UBA"/>
    <property type="match status" value="1"/>
</dbReference>
<reference evidence="4 5" key="1">
    <citation type="journal article" date="2018" name="Nat. Genet.">
        <title>Extensive intraspecific gene order and gene structural variations between Mo17 and other maize genomes.</title>
        <authorList>
            <person name="Sun S."/>
            <person name="Zhou Y."/>
            <person name="Chen J."/>
            <person name="Shi J."/>
            <person name="Zhao H."/>
            <person name="Zhao H."/>
            <person name="Song W."/>
            <person name="Zhang M."/>
            <person name="Cui Y."/>
            <person name="Dong X."/>
            <person name="Liu H."/>
            <person name="Ma X."/>
            <person name="Jiao Y."/>
            <person name="Wang B."/>
            <person name="Wei X."/>
            <person name="Stein J.C."/>
            <person name="Glaubitz J.C."/>
            <person name="Lu F."/>
            <person name="Yu G."/>
            <person name="Liang C."/>
            <person name="Fengler K."/>
            <person name="Li B."/>
            <person name="Rafalski A."/>
            <person name="Schnable P.S."/>
            <person name="Ware D.H."/>
            <person name="Buckler E.S."/>
            <person name="Lai J."/>
        </authorList>
    </citation>
    <scope>NUCLEOTIDE SEQUENCE [LARGE SCALE GENOMIC DNA]</scope>
    <source>
        <strain evidence="5">cv. Missouri 17</strain>
        <tissue evidence="4">Seedling</tissue>
    </source>
</reference>
<dbReference type="InterPro" id="IPR009060">
    <property type="entry name" value="UBA-like_sf"/>
</dbReference>
<evidence type="ECO:0000313" key="4">
    <source>
        <dbReference type="EMBL" id="PWZ05650.1"/>
    </source>
</evidence>
<evidence type="ECO:0000256" key="1">
    <source>
        <dbReference type="SAM" id="MobiDB-lite"/>
    </source>
</evidence>
<accession>A0A3L6DAN5</accession>